<evidence type="ECO:0000256" key="1">
    <source>
        <dbReference type="SAM" id="MobiDB-lite"/>
    </source>
</evidence>
<feature type="compositionally biased region" description="Basic and acidic residues" evidence="1">
    <location>
        <begin position="338"/>
        <end position="353"/>
    </location>
</feature>
<feature type="compositionally biased region" description="Basic and acidic residues" evidence="1">
    <location>
        <begin position="621"/>
        <end position="648"/>
    </location>
</feature>
<feature type="region of interest" description="Disordered" evidence="1">
    <location>
        <begin position="902"/>
        <end position="926"/>
    </location>
</feature>
<gene>
    <name evidence="3" type="primary">LOC115625260</name>
</gene>
<dbReference type="GeneID" id="115625260"/>
<feature type="compositionally biased region" description="Basic and acidic residues" evidence="1">
    <location>
        <begin position="983"/>
        <end position="1001"/>
    </location>
</feature>
<feature type="region of interest" description="Disordered" evidence="1">
    <location>
        <begin position="169"/>
        <end position="203"/>
    </location>
</feature>
<feature type="compositionally biased region" description="Polar residues" evidence="1">
    <location>
        <begin position="1148"/>
        <end position="1164"/>
    </location>
</feature>
<dbReference type="Proteomes" id="UP000504634">
    <property type="component" value="Unplaced"/>
</dbReference>
<feature type="compositionally biased region" description="Low complexity" evidence="1">
    <location>
        <begin position="373"/>
        <end position="386"/>
    </location>
</feature>
<feature type="compositionally biased region" description="Basic and acidic residues" evidence="1">
    <location>
        <begin position="912"/>
        <end position="926"/>
    </location>
</feature>
<accession>A0A6J2THE4</accession>
<sequence length="1309" mass="144526">MVSVLIRRFALYRRTPQCLGLICSTYGPQPHKQPLIFPQIIIHQRRQKHDDKEKKRMRLRHLKAIEIRGGNPLEKKCCPSLKKDPGVPLENAVAKDGPDTSALKSSSIADEAPTELQNCSSETNTSSSTVNTIIAESNDQPHLEVKLIDISGESVEGSNSVQPLIIAESDTSTNESSDCSDSEAKFEGQQESASEAKSNTAKVEADYTHKTKDPKEPIVGDVIDISAPEISLKVQVVIPSDLCTAMKEGEHPNLVTVAAHVNQFGPTNDGSSRLPPVEPVPPAAPLPEAKPTVEPIKTAQNAVPNKQLSPDPKPPGIERMSEAPPKAPYVAKPTAKTTKTEPTVKHSKSDQPHRVPGSLKDSRVPVKAPLESKPTAETIKTEPTTTRPAGEQRTVHTPDSAPRENPATQTVETAPGSQIPERSSDITPRAPVETKETAKTRNTGPTATPEEAASKPDSQAPSSAGGTERTPDPQVPSNEISADRASDPQAPNNEISAERPPDTQAPSKVSGERAPDPQAPSNERSAEPAPVNPAPVTEAPLNTSKTNPLVVENNEANASISIQPLPDSEIMSESQALQEADAALAAELAESQEPALQNSPEDISKSKRAQENLTESNAEMEIPKDREESRKKSGNEDIYKTNDARQNLKEPTAQMNNLEKESNEKSPNENKSETAEFRLKKSDRNTNEDFEKSAESSSRIKISQFIEKKQEPRQPENSFGAFLSKISQSYFERNPIEAGKEKQKKPKEAEKTEKLNMKPQNIGTEESMKFRKQIPPFRPDNKTSGSSDALAKVEKLKKNTTDKGPKAEMNSKFFTPDTVSIGEQKVSGHISDCNNIYMDDATSTKLTQLPPQQKSASADILLPTSKIAPPMESKYVETTQVTTTKVRDDYLAARKLVDPQPALNVSANQAERNAEESDRNEEKSIHEIQSTVRFEESIKEWIQNRRREEEMQVHDQNYDRKENRRVKVKVALFEDIKDIKKVEESDDEVKSKPDEVLETESKPNQMQMGRVSTGAQLEEGELGMSVVLKDTEDQTTSKPKISLAQFLYDKLMNMGGRSRARKTKTESQVDDTKRGMATFAGVAWSGVNQKVLASARSRQHSNIQVRQERIRKRYRRGQRNIQQIQHAGTLAPKYHNKRQAHKIATASIPESESNRITESAEAPSQNQLKERVVVVIRPAVLSETVQNLEQLTHFPKQVEESKDIVILGGTTALPKRSAYLFTSKDNEKDSTAIRGGSATCKAKSKSVRKQKTKEPEIEILGGSECVTKLKEEEDEDDCKRNFSSVLTGFARMLWYYLFPDAAPRANKSK</sequence>
<feature type="region of interest" description="Disordered" evidence="1">
    <location>
        <begin position="983"/>
        <end position="1010"/>
    </location>
</feature>
<feature type="compositionally biased region" description="Polar residues" evidence="1">
    <location>
        <begin position="169"/>
        <end position="179"/>
    </location>
</feature>
<feature type="compositionally biased region" description="Polar residues" evidence="1">
    <location>
        <begin position="189"/>
        <end position="201"/>
    </location>
</feature>
<keyword evidence="2" id="KW-1185">Reference proteome</keyword>
<evidence type="ECO:0000313" key="2">
    <source>
        <dbReference type="Proteomes" id="UP000504634"/>
    </source>
</evidence>
<feature type="compositionally biased region" description="Low complexity" evidence="1">
    <location>
        <begin position="572"/>
        <end position="597"/>
    </location>
</feature>
<feature type="compositionally biased region" description="Low complexity" evidence="1">
    <location>
        <begin position="118"/>
        <end position="129"/>
    </location>
</feature>
<feature type="compositionally biased region" description="Pro residues" evidence="1">
    <location>
        <begin position="276"/>
        <end position="285"/>
    </location>
</feature>
<feature type="compositionally biased region" description="Basic and acidic residues" evidence="1">
    <location>
        <begin position="658"/>
        <end position="694"/>
    </location>
</feature>
<name>A0A6J2THE4_DROLE</name>
<feature type="compositionally biased region" description="Basic and acidic residues" evidence="1">
    <location>
        <begin position="734"/>
        <end position="756"/>
    </location>
</feature>
<feature type="region of interest" description="Disordered" evidence="1">
    <location>
        <begin position="266"/>
        <end position="719"/>
    </location>
</feature>
<feature type="compositionally biased region" description="Polar residues" evidence="1">
    <location>
        <begin position="406"/>
        <end position="416"/>
    </location>
</feature>
<dbReference type="RefSeq" id="XP_030376116.1">
    <property type="nucleotide sequence ID" value="XM_030520256.1"/>
</dbReference>
<feature type="compositionally biased region" description="Polar residues" evidence="1">
    <location>
        <begin position="456"/>
        <end position="465"/>
    </location>
</feature>
<evidence type="ECO:0000313" key="3">
    <source>
        <dbReference type="RefSeq" id="XP_030376116.1"/>
    </source>
</evidence>
<feature type="compositionally biased region" description="Low complexity" evidence="1">
    <location>
        <begin position="322"/>
        <end position="337"/>
    </location>
</feature>
<feature type="region of interest" description="Disordered" evidence="1">
    <location>
        <begin position="1145"/>
        <end position="1164"/>
    </location>
</feature>
<proteinExistence type="predicted"/>
<feature type="compositionally biased region" description="Basic and acidic residues" evidence="1">
    <location>
        <begin position="791"/>
        <end position="806"/>
    </location>
</feature>
<feature type="compositionally biased region" description="Polar residues" evidence="1">
    <location>
        <begin position="298"/>
        <end position="308"/>
    </location>
</feature>
<feature type="region of interest" description="Disordered" evidence="1">
    <location>
        <begin position="91"/>
        <end position="129"/>
    </location>
</feature>
<organism evidence="2 3">
    <name type="scientific">Drosophila lebanonensis</name>
    <name type="common">Fruit fly</name>
    <name type="synonym">Scaptodrosophila lebanonensis</name>
    <dbReference type="NCBI Taxonomy" id="7225"/>
    <lineage>
        <taxon>Eukaryota</taxon>
        <taxon>Metazoa</taxon>
        <taxon>Ecdysozoa</taxon>
        <taxon>Arthropoda</taxon>
        <taxon>Hexapoda</taxon>
        <taxon>Insecta</taxon>
        <taxon>Pterygota</taxon>
        <taxon>Neoptera</taxon>
        <taxon>Endopterygota</taxon>
        <taxon>Diptera</taxon>
        <taxon>Brachycera</taxon>
        <taxon>Muscomorpha</taxon>
        <taxon>Ephydroidea</taxon>
        <taxon>Drosophilidae</taxon>
        <taxon>Scaptodrosophila</taxon>
    </lineage>
</organism>
<protein>
    <submittedName>
        <fullName evidence="3">Titin-like</fullName>
    </submittedName>
</protein>
<reference evidence="3" key="1">
    <citation type="submission" date="2025-08" db="UniProtKB">
        <authorList>
            <consortium name="RefSeq"/>
        </authorList>
    </citation>
    <scope>IDENTIFICATION</scope>
    <source>
        <strain evidence="3">11010-0011.00</strain>
        <tissue evidence="3">Whole body</tissue>
    </source>
</reference>
<feature type="region of interest" description="Disordered" evidence="1">
    <location>
        <begin position="733"/>
        <end position="812"/>
    </location>
</feature>